<protein>
    <submittedName>
        <fullName evidence="2">Uncharacterized protein</fullName>
    </submittedName>
</protein>
<gene>
    <name evidence="2" type="ORF">LCGC14_2004960</name>
</gene>
<sequence>MSEEFQVSVEVEEEVETRDRYG</sequence>
<dbReference type="AlphaFoldDB" id="A0A0F9F248"/>
<evidence type="ECO:0000313" key="2">
    <source>
        <dbReference type="EMBL" id="KKL80414.1"/>
    </source>
</evidence>
<accession>A0A0F9F248</accession>
<evidence type="ECO:0000256" key="1">
    <source>
        <dbReference type="SAM" id="MobiDB-lite"/>
    </source>
</evidence>
<dbReference type="EMBL" id="LAZR01022860">
    <property type="protein sequence ID" value="KKL80414.1"/>
    <property type="molecule type" value="Genomic_DNA"/>
</dbReference>
<reference evidence="2" key="1">
    <citation type="journal article" date="2015" name="Nature">
        <title>Complex archaea that bridge the gap between prokaryotes and eukaryotes.</title>
        <authorList>
            <person name="Spang A."/>
            <person name="Saw J.H."/>
            <person name="Jorgensen S.L."/>
            <person name="Zaremba-Niedzwiedzka K."/>
            <person name="Martijn J."/>
            <person name="Lind A.E."/>
            <person name="van Eijk R."/>
            <person name="Schleper C."/>
            <person name="Guy L."/>
            <person name="Ettema T.J."/>
        </authorList>
    </citation>
    <scope>NUCLEOTIDE SEQUENCE</scope>
</reference>
<proteinExistence type="predicted"/>
<feature type="non-terminal residue" evidence="2">
    <location>
        <position position="22"/>
    </location>
</feature>
<comment type="caution">
    <text evidence="2">The sequence shown here is derived from an EMBL/GenBank/DDBJ whole genome shotgun (WGS) entry which is preliminary data.</text>
</comment>
<name>A0A0F9F248_9ZZZZ</name>
<feature type="region of interest" description="Disordered" evidence="1">
    <location>
        <begin position="1"/>
        <end position="22"/>
    </location>
</feature>
<organism evidence="2">
    <name type="scientific">marine sediment metagenome</name>
    <dbReference type="NCBI Taxonomy" id="412755"/>
    <lineage>
        <taxon>unclassified sequences</taxon>
        <taxon>metagenomes</taxon>
        <taxon>ecological metagenomes</taxon>
    </lineage>
</organism>